<keyword evidence="1" id="KW-0732">Signal</keyword>
<dbReference type="EMBL" id="NWUO01000006">
    <property type="protein sequence ID" value="PNS11852.1"/>
    <property type="molecule type" value="Genomic_DNA"/>
</dbReference>
<accession>A0A2K1Q9Z6</accession>
<proteinExistence type="predicted"/>
<dbReference type="AlphaFoldDB" id="A0A2K1Q9Z6"/>
<evidence type="ECO:0000313" key="3">
    <source>
        <dbReference type="Proteomes" id="UP000236345"/>
    </source>
</evidence>
<evidence type="ECO:0000256" key="1">
    <source>
        <dbReference type="SAM" id="SignalP"/>
    </source>
</evidence>
<feature type="signal peptide" evidence="1">
    <location>
        <begin position="1"/>
        <end position="17"/>
    </location>
</feature>
<sequence>MRHLLIALILLSPAALAGGALVIQPQASGSLRILTEGLTGGADTLTFIQPPEKALTLQILPSAVGRCDGGDLAVESLRLSLLLDNHQRLACGEPVLFSAGTQSRQISVQLKSESQPQDYSALMRQGYGLRTQVGSVSFHPAGEGSTLYPLILDLSVLQEEVPILTAAFDSPTLQFGLVGVQSDTTAAVRLRIGKTRQAGDEVLPYTLSFESAQQQDSRYRLRSSLREQFIPYSISVGGREITPGSAWHGRIPAGIATSDVLNIEFTLVGRVTQGMAAGTRLLDTLTAVITPEI</sequence>
<organism evidence="2 3">
    <name type="scientific">Mixta theicola</name>
    <dbReference type="NCBI Taxonomy" id="1458355"/>
    <lineage>
        <taxon>Bacteria</taxon>
        <taxon>Pseudomonadati</taxon>
        <taxon>Pseudomonadota</taxon>
        <taxon>Gammaproteobacteria</taxon>
        <taxon>Enterobacterales</taxon>
        <taxon>Erwiniaceae</taxon>
        <taxon>Mixta</taxon>
    </lineage>
</organism>
<name>A0A2K1Q9Z6_9GAMM</name>
<evidence type="ECO:0000313" key="2">
    <source>
        <dbReference type="EMBL" id="PNS11852.1"/>
    </source>
</evidence>
<protein>
    <submittedName>
        <fullName evidence="2">Uncharacterized protein</fullName>
    </submittedName>
</protein>
<comment type="caution">
    <text evidence="2">The sequence shown here is derived from an EMBL/GenBank/DDBJ whole genome shotgun (WGS) entry which is preliminary data.</text>
</comment>
<feature type="chain" id="PRO_5014365620" evidence="1">
    <location>
        <begin position="18"/>
        <end position="293"/>
    </location>
</feature>
<dbReference type="Proteomes" id="UP000236345">
    <property type="component" value="Unassembled WGS sequence"/>
</dbReference>
<reference evidence="3" key="1">
    <citation type="submission" date="2017-09" db="EMBL/GenBank/DDBJ databases">
        <authorList>
            <person name="Palmer M."/>
            <person name="Steenkamp E.T."/>
            <person name="Coetzee M.P."/>
            <person name="Avontuur J.R."/>
            <person name="Van Zyl E."/>
            <person name="Chan W.-Y."/>
            <person name="Blom J."/>
            <person name="Venter S.N."/>
        </authorList>
    </citation>
    <scope>NUCLEOTIDE SEQUENCE [LARGE SCALE GENOMIC DNA]</scope>
    <source>
        <strain evidence="3">QC88-366</strain>
    </source>
</reference>
<keyword evidence="3" id="KW-1185">Reference proteome</keyword>
<gene>
    <name evidence="2" type="ORF">COO59_10205</name>
</gene>